<feature type="transmembrane region" description="Helical" evidence="4">
    <location>
        <begin position="92"/>
        <end position="113"/>
    </location>
</feature>
<evidence type="ECO:0000256" key="3">
    <source>
        <dbReference type="ARBA" id="ARBA00022553"/>
    </source>
</evidence>
<evidence type="ECO:0000313" key="6">
    <source>
        <dbReference type="EMBL" id="MFD1786863.1"/>
    </source>
</evidence>
<feature type="transmembrane region" description="Helical" evidence="4">
    <location>
        <begin position="119"/>
        <end position="142"/>
    </location>
</feature>
<dbReference type="PRINTS" id="PR00344">
    <property type="entry name" value="BCTRLSENSOR"/>
</dbReference>
<dbReference type="Pfam" id="PF02518">
    <property type="entry name" value="HATPase_c"/>
    <property type="match status" value="1"/>
</dbReference>
<comment type="caution">
    <text evidence="6">The sequence shown here is derived from an EMBL/GenBank/DDBJ whole genome shotgun (WGS) entry which is preliminary data.</text>
</comment>
<dbReference type="EMBL" id="JBHUFC010000002">
    <property type="protein sequence ID" value="MFD1786863.1"/>
    <property type="molecule type" value="Genomic_DNA"/>
</dbReference>
<feature type="domain" description="Histidine kinase" evidence="5">
    <location>
        <begin position="468"/>
        <end position="670"/>
    </location>
</feature>
<dbReference type="EC" id="2.7.13.3" evidence="2"/>
<keyword evidence="6" id="KW-0808">Transferase</keyword>
<dbReference type="SUPFAM" id="SSF55874">
    <property type="entry name" value="ATPase domain of HSP90 chaperone/DNA topoisomerase II/histidine kinase"/>
    <property type="match status" value="1"/>
</dbReference>
<dbReference type="InterPro" id="IPR036890">
    <property type="entry name" value="HATPase_C_sf"/>
</dbReference>
<dbReference type="InterPro" id="IPR005467">
    <property type="entry name" value="His_kinase_dom"/>
</dbReference>
<dbReference type="SUPFAM" id="SSF55781">
    <property type="entry name" value="GAF domain-like"/>
    <property type="match status" value="1"/>
</dbReference>
<dbReference type="InterPro" id="IPR029016">
    <property type="entry name" value="GAF-like_dom_sf"/>
</dbReference>
<keyword evidence="4" id="KW-1133">Transmembrane helix</keyword>
<reference evidence="7" key="1">
    <citation type="journal article" date="2019" name="Int. J. Syst. Evol. Microbiol.">
        <title>The Global Catalogue of Microorganisms (GCM) 10K type strain sequencing project: providing services to taxonomists for standard genome sequencing and annotation.</title>
        <authorList>
            <consortium name="The Broad Institute Genomics Platform"/>
            <consortium name="The Broad Institute Genome Sequencing Center for Infectious Disease"/>
            <person name="Wu L."/>
            <person name="Ma J."/>
        </authorList>
    </citation>
    <scope>NUCLEOTIDE SEQUENCE [LARGE SCALE GENOMIC DNA]</scope>
    <source>
        <strain evidence="7">Q85</strain>
    </source>
</reference>
<feature type="transmembrane region" description="Helical" evidence="4">
    <location>
        <begin position="154"/>
        <end position="177"/>
    </location>
</feature>
<dbReference type="InterPro" id="IPR003594">
    <property type="entry name" value="HATPase_dom"/>
</dbReference>
<dbReference type="Proteomes" id="UP001597283">
    <property type="component" value="Unassembled WGS sequence"/>
</dbReference>
<feature type="transmembrane region" description="Helical" evidence="4">
    <location>
        <begin position="36"/>
        <end position="56"/>
    </location>
</feature>
<dbReference type="RefSeq" id="WP_380939227.1">
    <property type="nucleotide sequence ID" value="NZ_JBHUFC010000002.1"/>
</dbReference>
<organism evidence="6 7">
    <name type="scientific">Sphingomonas floccifaciens</name>
    <dbReference type="NCBI Taxonomy" id="1844115"/>
    <lineage>
        <taxon>Bacteria</taxon>
        <taxon>Pseudomonadati</taxon>
        <taxon>Pseudomonadota</taxon>
        <taxon>Alphaproteobacteria</taxon>
        <taxon>Sphingomonadales</taxon>
        <taxon>Sphingomonadaceae</taxon>
        <taxon>Sphingomonas</taxon>
    </lineage>
</organism>
<dbReference type="Gene3D" id="3.30.565.10">
    <property type="entry name" value="Histidine kinase-like ATPase, C-terminal domain"/>
    <property type="match status" value="1"/>
</dbReference>
<dbReference type="PANTHER" id="PTHR43547:SF2">
    <property type="entry name" value="HYBRID SIGNAL TRANSDUCTION HISTIDINE KINASE C"/>
    <property type="match status" value="1"/>
</dbReference>
<evidence type="ECO:0000256" key="2">
    <source>
        <dbReference type="ARBA" id="ARBA00012438"/>
    </source>
</evidence>
<feature type="transmembrane region" description="Helical" evidence="4">
    <location>
        <begin position="225"/>
        <end position="245"/>
    </location>
</feature>
<dbReference type="InterPro" id="IPR003018">
    <property type="entry name" value="GAF"/>
</dbReference>
<evidence type="ECO:0000313" key="7">
    <source>
        <dbReference type="Proteomes" id="UP001597283"/>
    </source>
</evidence>
<feature type="transmembrane region" description="Helical" evidence="4">
    <location>
        <begin position="183"/>
        <end position="204"/>
    </location>
</feature>
<sequence>MEHLSLWTHAFAALLMAAVAFLAARGTAAGLPRWPLVVSYALGAIWALSIAGLGASDPATRLLAGLHALSLLGVMAVLHGRADVRPLGLVPIYGVVAVVIVVMTLLQLLALSLGSTSQAGAGVMTAALLLRMLATVAALVLVNNIAMSRPSAAVRLICVSFAVLWAADLMIVTVAYLSGEWPAAVGVVRGGMAMAAASFAALALHRNDVRPVAVSRTVAYQSLSLVAVGVYFAALAFGTSALSAVGSTARIWQSGYVLGLTAATLTMLSSPWLRAWAKVKIAKHLFTHRYDYRVEWLRFIGTLGSAGAAAAPLPERIVKAVADLTMSDRGLLLVPEGEGLGVGATWNWDGAGGGADARLVRHLTRTERILSLDDLRRAGCDADELGCVPQWMIDDVAVWAAVPMLHQARLVGVVVLSRPPVDRALDWEDFDLLKVAGRQVASYLAEAQAQEALADTQRFDEFNRRSAFIVHDIKNLVSGLSLVARNAERHADNPDFRADMVATLQDSAAKLNMLLGRLSASPRGGATPPIAIPLLDFAQNLVARRRAGHPVVATGDAQAIALADPPRLEQIIDHLLQNAIEASPATEPVTLVVSRTDIDATIAVVDRGCGMAPAFVRDRLFRPFASSKPAGFGIGAFEARQLAESQGGRIAVDSREGEGSTFRVILPLARAVPFEVAA</sequence>
<dbReference type="SMART" id="SM00387">
    <property type="entry name" value="HATPase_c"/>
    <property type="match status" value="1"/>
</dbReference>
<feature type="transmembrane region" description="Helical" evidence="4">
    <location>
        <begin position="251"/>
        <end position="273"/>
    </location>
</feature>
<dbReference type="NCBIfam" id="TIGR02916">
    <property type="entry name" value="PEP_his_kin"/>
    <property type="match status" value="1"/>
</dbReference>
<dbReference type="PROSITE" id="PS50109">
    <property type="entry name" value="HIS_KIN"/>
    <property type="match status" value="1"/>
</dbReference>
<feature type="transmembrane region" description="Helical" evidence="4">
    <location>
        <begin position="6"/>
        <end position="24"/>
    </location>
</feature>
<gene>
    <name evidence="6" type="primary">prsK</name>
    <name evidence="6" type="ORF">ACFSC3_04685</name>
</gene>
<name>A0ABW4NAU5_9SPHN</name>
<evidence type="ECO:0000256" key="1">
    <source>
        <dbReference type="ARBA" id="ARBA00000085"/>
    </source>
</evidence>
<keyword evidence="4" id="KW-0472">Membrane</keyword>
<keyword evidence="3" id="KW-0597">Phosphoprotein</keyword>
<evidence type="ECO:0000259" key="5">
    <source>
        <dbReference type="PROSITE" id="PS50109"/>
    </source>
</evidence>
<dbReference type="InterPro" id="IPR004358">
    <property type="entry name" value="Sig_transdc_His_kin-like_C"/>
</dbReference>
<comment type="catalytic activity">
    <reaction evidence="1">
        <text>ATP + protein L-histidine = ADP + protein N-phospho-L-histidine.</text>
        <dbReference type="EC" id="2.7.13.3"/>
    </reaction>
</comment>
<dbReference type="Pfam" id="PF01590">
    <property type="entry name" value="GAF"/>
    <property type="match status" value="1"/>
</dbReference>
<dbReference type="Gene3D" id="3.30.450.40">
    <property type="match status" value="1"/>
</dbReference>
<keyword evidence="6" id="KW-0418">Kinase</keyword>
<dbReference type="PANTHER" id="PTHR43547">
    <property type="entry name" value="TWO-COMPONENT HISTIDINE KINASE"/>
    <property type="match status" value="1"/>
</dbReference>
<dbReference type="InterPro" id="IPR014265">
    <property type="entry name" value="XrtA/PrsK"/>
</dbReference>
<accession>A0ABW4NAU5</accession>
<feature type="transmembrane region" description="Helical" evidence="4">
    <location>
        <begin position="62"/>
        <end position="80"/>
    </location>
</feature>
<dbReference type="GO" id="GO:0004673">
    <property type="term" value="F:protein histidine kinase activity"/>
    <property type="evidence" value="ECO:0007669"/>
    <property type="project" value="UniProtKB-EC"/>
</dbReference>
<keyword evidence="4" id="KW-0812">Transmembrane</keyword>
<proteinExistence type="predicted"/>
<evidence type="ECO:0000256" key="4">
    <source>
        <dbReference type="SAM" id="Phobius"/>
    </source>
</evidence>
<protein>
    <recommendedName>
        <fullName evidence="2">histidine kinase</fullName>
        <ecNumber evidence="2">2.7.13.3</ecNumber>
    </recommendedName>
</protein>
<keyword evidence="7" id="KW-1185">Reference proteome</keyword>